<keyword evidence="3" id="KW-0862">Zinc</keyword>
<accession>A0A9P9BQ98</accession>
<dbReference type="PANTHER" id="PTHR35391">
    <property type="entry name" value="C2H2-TYPE DOMAIN-CONTAINING PROTEIN-RELATED"/>
    <property type="match status" value="1"/>
</dbReference>
<name>A0A9P9BQ98_9PEZI</name>
<dbReference type="SMART" id="SM00066">
    <property type="entry name" value="GAL4"/>
    <property type="match status" value="1"/>
</dbReference>
<evidence type="ECO:0008006" key="11">
    <source>
        <dbReference type="Google" id="ProtNLM"/>
    </source>
</evidence>
<feature type="region of interest" description="Disordered" evidence="6">
    <location>
        <begin position="412"/>
        <end position="453"/>
    </location>
</feature>
<evidence type="ECO:0000313" key="9">
    <source>
        <dbReference type="EMBL" id="KAH7025647.1"/>
    </source>
</evidence>
<dbReference type="Gene3D" id="3.30.40.10">
    <property type="entry name" value="Zinc/RING finger domain, C3HC4 (zinc finger)"/>
    <property type="match status" value="1"/>
</dbReference>
<evidence type="ECO:0000256" key="4">
    <source>
        <dbReference type="ARBA" id="ARBA00023242"/>
    </source>
</evidence>
<dbReference type="CDD" id="cd00067">
    <property type="entry name" value="GAL4"/>
    <property type="match status" value="1"/>
</dbReference>
<dbReference type="CDD" id="cd00167">
    <property type="entry name" value="SANT"/>
    <property type="match status" value="1"/>
</dbReference>
<dbReference type="SMART" id="SM00355">
    <property type="entry name" value="ZnF_C2H2"/>
    <property type="match status" value="3"/>
</dbReference>
<proteinExistence type="predicted"/>
<dbReference type="Gene3D" id="4.10.240.10">
    <property type="entry name" value="Zn(2)-C6 fungal-type DNA-binding domain"/>
    <property type="match status" value="1"/>
</dbReference>
<feature type="domain" description="Zn(2)-C6 fungal-type" evidence="7">
    <location>
        <begin position="86"/>
        <end position="116"/>
    </location>
</feature>
<dbReference type="InterPro" id="IPR001005">
    <property type="entry name" value="SANT/Myb"/>
</dbReference>
<dbReference type="GO" id="GO:0000981">
    <property type="term" value="F:DNA-binding transcription factor activity, RNA polymerase II-specific"/>
    <property type="evidence" value="ECO:0007669"/>
    <property type="project" value="InterPro"/>
</dbReference>
<reference evidence="9" key="1">
    <citation type="journal article" date="2021" name="Nat. Commun.">
        <title>Genetic determinants of endophytism in the Arabidopsis root mycobiome.</title>
        <authorList>
            <person name="Mesny F."/>
            <person name="Miyauchi S."/>
            <person name="Thiergart T."/>
            <person name="Pickel B."/>
            <person name="Atanasova L."/>
            <person name="Karlsson M."/>
            <person name="Huettel B."/>
            <person name="Barry K.W."/>
            <person name="Haridas S."/>
            <person name="Chen C."/>
            <person name="Bauer D."/>
            <person name="Andreopoulos W."/>
            <person name="Pangilinan J."/>
            <person name="LaButti K."/>
            <person name="Riley R."/>
            <person name="Lipzen A."/>
            <person name="Clum A."/>
            <person name="Drula E."/>
            <person name="Henrissat B."/>
            <person name="Kohler A."/>
            <person name="Grigoriev I.V."/>
            <person name="Martin F.M."/>
            <person name="Hacquard S."/>
        </authorList>
    </citation>
    <scope>NUCLEOTIDE SEQUENCE</scope>
    <source>
        <strain evidence="9">MPI-CAGE-CH-0230</strain>
    </source>
</reference>
<dbReference type="InterPro" id="IPR011011">
    <property type="entry name" value="Znf_FYVE_PHD"/>
</dbReference>
<dbReference type="Gene3D" id="1.10.10.60">
    <property type="entry name" value="Homeodomain-like"/>
    <property type="match status" value="1"/>
</dbReference>
<dbReference type="InterPro" id="IPR019787">
    <property type="entry name" value="Znf_PHD-finger"/>
</dbReference>
<dbReference type="OrthoDB" id="20872at2759"/>
<dbReference type="Pfam" id="PF00249">
    <property type="entry name" value="Myb_DNA-binding"/>
    <property type="match status" value="1"/>
</dbReference>
<dbReference type="PROSITE" id="PS00463">
    <property type="entry name" value="ZN2_CY6_FUNGAL_1"/>
    <property type="match status" value="1"/>
</dbReference>
<dbReference type="GeneID" id="70190642"/>
<dbReference type="InterPro" id="IPR013083">
    <property type="entry name" value="Znf_RING/FYVE/PHD"/>
</dbReference>
<comment type="caution">
    <text evidence="9">The sequence shown here is derived from an EMBL/GenBank/DDBJ whole genome shotgun (WGS) entry which is preliminary data.</text>
</comment>
<feature type="compositionally biased region" description="Low complexity" evidence="6">
    <location>
        <begin position="16"/>
        <end position="40"/>
    </location>
</feature>
<evidence type="ECO:0000256" key="5">
    <source>
        <dbReference type="PROSITE-ProRule" id="PRU00042"/>
    </source>
</evidence>
<dbReference type="InterPro" id="IPR009057">
    <property type="entry name" value="Homeodomain-like_sf"/>
</dbReference>
<dbReference type="PANTHER" id="PTHR35391:SF7">
    <property type="entry name" value="C2H2-TYPE DOMAIN-CONTAINING PROTEIN"/>
    <property type="match status" value="1"/>
</dbReference>
<evidence type="ECO:0000259" key="7">
    <source>
        <dbReference type="PROSITE" id="PS50048"/>
    </source>
</evidence>
<keyword evidence="4" id="KW-0539">Nucleus</keyword>
<dbReference type="RefSeq" id="XP_046008864.1">
    <property type="nucleotide sequence ID" value="XM_046161096.1"/>
</dbReference>
<organism evidence="9 10">
    <name type="scientific">Microdochium trichocladiopsis</name>
    <dbReference type="NCBI Taxonomy" id="1682393"/>
    <lineage>
        <taxon>Eukaryota</taxon>
        <taxon>Fungi</taxon>
        <taxon>Dikarya</taxon>
        <taxon>Ascomycota</taxon>
        <taxon>Pezizomycotina</taxon>
        <taxon>Sordariomycetes</taxon>
        <taxon>Xylariomycetidae</taxon>
        <taxon>Xylariales</taxon>
        <taxon>Microdochiaceae</taxon>
        <taxon>Microdochium</taxon>
    </lineage>
</organism>
<dbReference type="SMART" id="SM00717">
    <property type="entry name" value="SANT"/>
    <property type="match status" value="1"/>
</dbReference>
<dbReference type="SUPFAM" id="SSF57903">
    <property type="entry name" value="FYVE/PHD zinc finger"/>
    <property type="match status" value="1"/>
</dbReference>
<feature type="region of interest" description="Disordered" evidence="6">
    <location>
        <begin position="700"/>
        <end position="720"/>
    </location>
</feature>
<gene>
    <name evidence="9" type="ORF">B0I36DRAFT_386073</name>
</gene>
<feature type="compositionally biased region" description="Polar residues" evidence="6">
    <location>
        <begin position="500"/>
        <end position="519"/>
    </location>
</feature>
<dbReference type="InterPro" id="IPR036864">
    <property type="entry name" value="Zn2-C6_fun-type_DNA-bd_sf"/>
</dbReference>
<dbReference type="CDD" id="cd15517">
    <property type="entry name" value="PHD_TCF19_like"/>
    <property type="match status" value="1"/>
</dbReference>
<keyword evidence="2 5" id="KW-0863">Zinc-finger</keyword>
<dbReference type="Proteomes" id="UP000756346">
    <property type="component" value="Unassembled WGS sequence"/>
</dbReference>
<protein>
    <recommendedName>
        <fullName evidence="11">Zn(2)-C6 fungal-type domain-containing protein</fullName>
    </recommendedName>
</protein>
<evidence type="ECO:0000259" key="8">
    <source>
        <dbReference type="PROSITE" id="PS50157"/>
    </source>
</evidence>
<dbReference type="PROSITE" id="PS50048">
    <property type="entry name" value="ZN2_CY6_FUNGAL_2"/>
    <property type="match status" value="1"/>
</dbReference>
<dbReference type="InterPro" id="IPR001138">
    <property type="entry name" value="Zn2Cys6_DnaBD"/>
</dbReference>
<evidence type="ECO:0000313" key="10">
    <source>
        <dbReference type="Proteomes" id="UP000756346"/>
    </source>
</evidence>
<keyword evidence="10" id="KW-1185">Reference proteome</keyword>
<dbReference type="GO" id="GO:0008270">
    <property type="term" value="F:zinc ion binding"/>
    <property type="evidence" value="ECO:0007669"/>
    <property type="project" value="UniProtKB-KW"/>
</dbReference>
<dbReference type="PROSITE" id="PS00028">
    <property type="entry name" value="ZINC_FINGER_C2H2_1"/>
    <property type="match status" value="1"/>
</dbReference>
<dbReference type="SMART" id="SM00249">
    <property type="entry name" value="PHD"/>
    <property type="match status" value="1"/>
</dbReference>
<evidence type="ECO:0000256" key="6">
    <source>
        <dbReference type="SAM" id="MobiDB-lite"/>
    </source>
</evidence>
<evidence type="ECO:0000256" key="3">
    <source>
        <dbReference type="ARBA" id="ARBA00022833"/>
    </source>
</evidence>
<dbReference type="SUPFAM" id="SSF46689">
    <property type="entry name" value="Homeodomain-like"/>
    <property type="match status" value="1"/>
</dbReference>
<dbReference type="InterPro" id="IPR013087">
    <property type="entry name" value="Znf_C2H2_type"/>
</dbReference>
<dbReference type="Pfam" id="PF00628">
    <property type="entry name" value="PHD"/>
    <property type="match status" value="1"/>
</dbReference>
<evidence type="ECO:0000256" key="2">
    <source>
        <dbReference type="ARBA" id="ARBA00022771"/>
    </source>
</evidence>
<dbReference type="InterPro" id="IPR001965">
    <property type="entry name" value="Znf_PHD"/>
</dbReference>
<feature type="domain" description="C2H2-type" evidence="8">
    <location>
        <begin position="977"/>
        <end position="1004"/>
    </location>
</feature>
<dbReference type="Pfam" id="PF00172">
    <property type="entry name" value="Zn_clus"/>
    <property type="match status" value="1"/>
</dbReference>
<dbReference type="SUPFAM" id="SSF57701">
    <property type="entry name" value="Zn2/Cys6 DNA-binding domain"/>
    <property type="match status" value="1"/>
</dbReference>
<feature type="region of interest" description="Disordered" evidence="6">
    <location>
        <begin position="496"/>
        <end position="529"/>
    </location>
</feature>
<sequence>MSPVPDTPAPGLEPEATATSILSTASSVTSPAASTSATPSLRQLLPASGGGGSIGLPKSAPRRASSHVSSPAPHKDGPRKSSVLAACDGCRRRKVKCSGERPVCFVCSRRGIDCHYTTSVSETHGQALKRRYNQLHSQEAPHRNLVELLKNISDEQALAILRRLQAGDQPELVLGELSAGSALLELVVKPETRYRQVQQPTTIATAAGLCLVQFRSCLDQAAIIHPRELSLFEDQLARFSLWTANIRVFGPSRQSLDHRLREASEVFDIVQALLETLHYRLEACISALEALGRDGKIQVNTLAPVDDALEQAIESVAGQITLLHKLSNTIRRASKQASTTEEAVHFVLRNDEGDDIEAYLHQVFLMYLRDRFQGATEAICQRLATTMLLRRRKILYRRAKYGSGSITIAEPSQGPKIVLPNAGNSGSGPKPSHIPPPSQARSGKAPSHAQSATTLAVRGFHQASTPSIISMSKTVAFTRHDALSFPLPPLHSVRAKHAQLQKTTGETAASKGTQPSSVHSGRKLHDTKPSLSDPVWRRAAVAVGEITCPYCFYALPAVEVMDDQKWKMHVKGDLDPYVCLFDNCNTPHELYAHSAEWIRHMKRHALRWRCASKAHADHLSTTPQDYIEHLRSAHKSRLSDNQLRIMADRSASTLGPLFPACPLCGATPGQTGVSGNIEEHIVGHLRDIAIKSLPIHYDEFTENGEGEQGSSAPSGHDTRTTIQDERARLREQGLDLLQGGSSSLQQQEAADLDDELLALVGVMSSSSDVSSSSDDAAQSSPDEEAVRCVCGHDDYPGPPPFEPSGRRSLKDESVFQRIFRGHEDMGEFFIQCDLCKTWSHTACIGMASNEDIDQFFCSTCRSEWHLQFATDSGRKYSIFVQQPSSYWPIAEEIKFSDLLQSLGSDWASIAAHLGTKTTDMVERYFNLRKGERIDWQTSLEEADARIAAQQRRYVTNPIWQDEWPGLIKPRLDIITSFACDQCDQTFDSPHKVSRHRRTHDRPYNASTLAVEGPLFKSYFLTPSWDYPPDGPLKLGNIIISPVQPVPALVSVPISTGRLTETGPSSSPRESLNVGFRSTKQNVSWSREKQLSGQFGVWTSFLQFVGVNVGLDISRGSSELFEFDQMITEEHYPSDEDLSHAISSSPRAMQFLQRHGLRRARGLYVVVGVKTVTGARVTRRTAREAGIEGQVSADGLAGTASAAAGLPVSLGPSMGFSKAESDETSFTGSEDFVFAFRVRRIKIKVGGDGIDQEDYKKGVMYSNERLANDDSSSDPSLLQFSVAGIAEDDSKGVEHDMEMIRANIDQALG</sequence>
<evidence type="ECO:0000256" key="1">
    <source>
        <dbReference type="ARBA" id="ARBA00022723"/>
    </source>
</evidence>
<feature type="region of interest" description="Disordered" evidence="6">
    <location>
        <begin position="1"/>
        <end position="81"/>
    </location>
</feature>
<keyword evidence="1" id="KW-0479">Metal-binding</keyword>
<dbReference type="PROSITE" id="PS50157">
    <property type="entry name" value="ZINC_FINGER_C2H2_2"/>
    <property type="match status" value="1"/>
</dbReference>
<dbReference type="EMBL" id="JAGTJQ010000008">
    <property type="protein sequence ID" value="KAH7025647.1"/>
    <property type="molecule type" value="Genomic_DNA"/>
</dbReference>